<evidence type="ECO:0000256" key="1">
    <source>
        <dbReference type="SAM" id="Coils"/>
    </source>
</evidence>
<reference evidence="4" key="1">
    <citation type="submission" date="2016-03" db="EMBL/GenBank/DDBJ databases">
        <authorList>
            <person name="Devillers Hugo."/>
        </authorList>
    </citation>
    <scope>NUCLEOTIDE SEQUENCE [LARGE SCALE GENOMIC DNA]</scope>
</reference>
<dbReference type="Proteomes" id="UP000191144">
    <property type="component" value="Chromosome G"/>
</dbReference>
<evidence type="ECO:0000256" key="2">
    <source>
        <dbReference type="SAM" id="MobiDB-lite"/>
    </source>
</evidence>
<proteinExistence type="predicted"/>
<gene>
    <name evidence="3" type="ORF">LAME_0G09010G</name>
</gene>
<feature type="coiled-coil region" evidence="1">
    <location>
        <begin position="30"/>
        <end position="60"/>
    </location>
</feature>
<sequence length="80" mass="9252">MNGQESNSPDVNDTRSPSNDTPVSSNKELLDKTKLLRDTLELLLDRSEEQRKQCDQLSHENRYLQDYIENLMSQGNVLDK</sequence>
<protein>
    <submittedName>
        <fullName evidence="3">LAME_0G09010g1_1</fullName>
    </submittedName>
</protein>
<dbReference type="Gene3D" id="1.20.5.170">
    <property type="match status" value="1"/>
</dbReference>
<feature type="region of interest" description="Disordered" evidence="2">
    <location>
        <begin position="1"/>
        <end position="30"/>
    </location>
</feature>
<dbReference type="AlphaFoldDB" id="A0A1G4K8H4"/>
<dbReference type="OrthoDB" id="2163284at2759"/>
<dbReference type="InterPro" id="IPR019357">
    <property type="entry name" value="SCOC"/>
</dbReference>
<feature type="compositionally biased region" description="Polar residues" evidence="2">
    <location>
        <begin position="1"/>
        <end position="26"/>
    </location>
</feature>
<dbReference type="Pfam" id="PF10224">
    <property type="entry name" value="DUF2205"/>
    <property type="match status" value="1"/>
</dbReference>
<keyword evidence="4" id="KW-1185">Reference proteome</keyword>
<evidence type="ECO:0000313" key="3">
    <source>
        <dbReference type="EMBL" id="SCV00333.1"/>
    </source>
</evidence>
<accession>A0A1G4K8H4</accession>
<organism evidence="3 4">
    <name type="scientific">Lachancea meyersii CBS 8951</name>
    <dbReference type="NCBI Taxonomy" id="1266667"/>
    <lineage>
        <taxon>Eukaryota</taxon>
        <taxon>Fungi</taxon>
        <taxon>Dikarya</taxon>
        <taxon>Ascomycota</taxon>
        <taxon>Saccharomycotina</taxon>
        <taxon>Saccharomycetes</taxon>
        <taxon>Saccharomycetales</taxon>
        <taxon>Saccharomycetaceae</taxon>
        <taxon>Lachancea</taxon>
    </lineage>
</organism>
<dbReference type="EMBL" id="LT598484">
    <property type="protein sequence ID" value="SCV00333.1"/>
    <property type="molecule type" value="Genomic_DNA"/>
</dbReference>
<evidence type="ECO:0000313" key="4">
    <source>
        <dbReference type="Proteomes" id="UP000191144"/>
    </source>
</evidence>
<name>A0A1G4K8H4_9SACH</name>
<keyword evidence="1" id="KW-0175">Coiled coil</keyword>